<evidence type="ECO:0000256" key="2">
    <source>
        <dbReference type="RuleBase" id="RU003707"/>
    </source>
</evidence>
<dbReference type="GO" id="GO:0003824">
    <property type="term" value="F:catalytic activity"/>
    <property type="evidence" value="ECO:0007669"/>
    <property type="project" value="InterPro"/>
</dbReference>
<keyword evidence="4" id="KW-1185">Reference proteome</keyword>
<dbReference type="RefSeq" id="WP_179720659.1">
    <property type="nucleotide sequence ID" value="NZ_JACBZT010000001.1"/>
</dbReference>
<accession>A0A853CJX6</accession>
<dbReference type="GO" id="GO:0006635">
    <property type="term" value="P:fatty acid beta-oxidation"/>
    <property type="evidence" value="ECO:0007669"/>
    <property type="project" value="TreeGrafter"/>
</dbReference>
<comment type="similarity">
    <text evidence="1 2">Belongs to the enoyl-CoA hydratase/isomerase family.</text>
</comment>
<comment type="caution">
    <text evidence="3">The sequence shown here is derived from an EMBL/GenBank/DDBJ whole genome shotgun (WGS) entry which is preliminary data.</text>
</comment>
<evidence type="ECO:0000256" key="1">
    <source>
        <dbReference type="ARBA" id="ARBA00005254"/>
    </source>
</evidence>
<dbReference type="Pfam" id="PF00378">
    <property type="entry name" value="ECH_1"/>
    <property type="match status" value="1"/>
</dbReference>
<dbReference type="CDD" id="cd06558">
    <property type="entry name" value="crotonase-like"/>
    <property type="match status" value="1"/>
</dbReference>
<sequence>MGWIEYDRPPVNAFHWEMLREVPEALEQHLADPAVRVVVFASALDAHFSVGADLGVFLDMDADDMRRWVDVCHDLVRLMRASPKPLLAAVHGIAVGGGLEMVLHCDVRFAASTARLGQPEINIGFLPPVGATQALARLLGRPRALRYLYEGTLLGAEEAHAIGLVDVVVAAERLREEVQGYAAGLARKPARALAAIRRCITEGVDLPFEEGLAIERDEAVALAGTADFHEGLDAFLSRRPPAWSD</sequence>
<dbReference type="AlphaFoldDB" id="A0A853CJX6"/>
<dbReference type="PANTHER" id="PTHR11941">
    <property type="entry name" value="ENOYL-COA HYDRATASE-RELATED"/>
    <property type="match status" value="1"/>
</dbReference>
<evidence type="ECO:0000313" key="4">
    <source>
        <dbReference type="Proteomes" id="UP000541969"/>
    </source>
</evidence>
<dbReference type="InterPro" id="IPR001753">
    <property type="entry name" value="Enoyl-CoA_hydra/iso"/>
</dbReference>
<dbReference type="InterPro" id="IPR018376">
    <property type="entry name" value="Enoyl-CoA_hyd/isom_CS"/>
</dbReference>
<reference evidence="3 4" key="1">
    <citation type="submission" date="2020-07" db="EMBL/GenBank/DDBJ databases">
        <title>Sequencing the genomes of 1000 actinobacteria strains.</title>
        <authorList>
            <person name="Klenk H.-P."/>
        </authorList>
    </citation>
    <scope>NUCLEOTIDE SEQUENCE [LARGE SCALE GENOMIC DNA]</scope>
    <source>
        <strain evidence="3 4">DSM 104001</strain>
    </source>
</reference>
<dbReference type="InterPro" id="IPR029045">
    <property type="entry name" value="ClpP/crotonase-like_dom_sf"/>
</dbReference>
<dbReference type="PANTHER" id="PTHR11941:SF54">
    <property type="entry name" value="ENOYL-COA HYDRATASE, MITOCHONDRIAL"/>
    <property type="match status" value="1"/>
</dbReference>
<organism evidence="3 4">
    <name type="scientific">Petropleomorpha daqingensis</name>
    <dbReference type="NCBI Taxonomy" id="2026353"/>
    <lineage>
        <taxon>Bacteria</taxon>
        <taxon>Bacillati</taxon>
        <taxon>Actinomycetota</taxon>
        <taxon>Actinomycetes</taxon>
        <taxon>Geodermatophilales</taxon>
        <taxon>Geodermatophilaceae</taxon>
        <taxon>Petropleomorpha</taxon>
    </lineage>
</organism>
<name>A0A853CJX6_9ACTN</name>
<dbReference type="Gene3D" id="3.90.226.10">
    <property type="entry name" value="2-enoyl-CoA Hydratase, Chain A, domain 1"/>
    <property type="match status" value="1"/>
</dbReference>
<gene>
    <name evidence="3" type="ORF">GGQ55_004513</name>
</gene>
<dbReference type="PROSITE" id="PS00166">
    <property type="entry name" value="ENOYL_COA_HYDRATASE"/>
    <property type="match status" value="1"/>
</dbReference>
<evidence type="ECO:0000313" key="3">
    <source>
        <dbReference type="EMBL" id="NYJ08235.1"/>
    </source>
</evidence>
<proteinExistence type="inferred from homology"/>
<dbReference type="EMBL" id="JACBZT010000001">
    <property type="protein sequence ID" value="NYJ08235.1"/>
    <property type="molecule type" value="Genomic_DNA"/>
</dbReference>
<protein>
    <submittedName>
        <fullName evidence="3">Enoyl-CoA hydratase/carnithine racemase</fullName>
    </submittedName>
</protein>
<dbReference type="Proteomes" id="UP000541969">
    <property type="component" value="Unassembled WGS sequence"/>
</dbReference>
<dbReference type="SUPFAM" id="SSF52096">
    <property type="entry name" value="ClpP/crotonase"/>
    <property type="match status" value="1"/>
</dbReference>